<dbReference type="Proteomes" id="UP000187404">
    <property type="component" value="Unassembled WGS sequence"/>
</dbReference>
<reference evidence="1 2" key="1">
    <citation type="journal article" date="2016" name="Appl. Environ. Microbiol.">
        <title>Function and Phylogeny of Bacterial Butyryl Coenzyme A:Acetate Transferases and Their Diversity in the Proximal Colon of Swine.</title>
        <authorList>
            <person name="Trachsel J."/>
            <person name="Bayles D.O."/>
            <person name="Looft T."/>
            <person name="Levine U.Y."/>
            <person name="Allen H.K."/>
        </authorList>
    </citation>
    <scope>NUCLEOTIDE SEQUENCE [LARGE SCALE GENOMIC DNA]</scope>
    <source>
        <strain evidence="1 2">68-3-10</strain>
    </source>
</reference>
<dbReference type="AlphaFoldDB" id="A0A1Q9JHZ4"/>
<keyword evidence="2" id="KW-1185">Reference proteome</keyword>
<accession>A0A1Q9JHZ4</accession>
<evidence type="ECO:0000313" key="2">
    <source>
        <dbReference type="Proteomes" id="UP000187404"/>
    </source>
</evidence>
<gene>
    <name evidence="1" type="ORF">BHK98_07065</name>
</gene>
<name>A0A1Q9JHZ4_9FIRM</name>
<comment type="caution">
    <text evidence="1">The sequence shown here is derived from an EMBL/GenBank/DDBJ whole genome shotgun (WGS) entry which is preliminary data.</text>
</comment>
<dbReference type="EMBL" id="MJIE01000001">
    <property type="protein sequence ID" value="OLR55839.1"/>
    <property type="molecule type" value="Genomic_DNA"/>
</dbReference>
<evidence type="ECO:0000313" key="1">
    <source>
        <dbReference type="EMBL" id="OLR55839.1"/>
    </source>
</evidence>
<protein>
    <submittedName>
        <fullName evidence="1">Uncharacterized protein</fullName>
    </submittedName>
</protein>
<sequence length="445" mass="51535">MNMKNTRKEINEDCERYITAHYDEVKAACLAIREKLPDSPLYCNGHLLARPLTMQKIYTKEDEMVFADVVSTMHSICCKVIHRYLADAGYRSLFPFSRELEELILTDPGYDQPLPVARFDIFYNEDTGSYKFCEINTDGTSAMNEDVVWNRLMEDNPAHMYIRQKYGLTQRELFDSWISAFMDIYSGYKGRVAHPAVAVVDFLDTGTLTEFQEFARHFRKAGYDCHVCDARELRYDGEHLRTKDGTVIDAVYRRAVTSDLMAHFDEVRPLINAIRDRHVFLAGSLRTQVVHNKAFFTIMHLPRTQEFLSDKEKAFIREHIPYTCDFGPASIELDEVLNNKDRYILKPNDSYGASGVADGLGHSPEEWEKICREYYGSGFICQEYCHPYESRNIDFMFGDGRFHSYINMTGLYAYNGKYAGAYTRLSRETLIVSYGNERSVASYYI</sequence>
<organism evidence="1 2">
    <name type="scientific">Hornefia porci</name>
    <dbReference type="NCBI Taxonomy" id="2652292"/>
    <lineage>
        <taxon>Bacteria</taxon>
        <taxon>Bacillati</taxon>
        <taxon>Bacillota</taxon>
        <taxon>Clostridia</taxon>
        <taxon>Peptostreptococcales</taxon>
        <taxon>Anaerovoracaceae</taxon>
        <taxon>Hornefia</taxon>
    </lineage>
</organism>
<dbReference type="SUPFAM" id="SSF56059">
    <property type="entry name" value="Glutathione synthetase ATP-binding domain-like"/>
    <property type="match status" value="1"/>
</dbReference>
<proteinExistence type="predicted"/>
<dbReference type="STRING" id="1261640.BHK98_07065"/>